<accession>A0A158I5M1</accession>
<dbReference type="Gene3D" id="3.40.630.10">
    <property type="entry name" value="Zn peptidases"/>
    <property type="match status" value="1"/>
</dbReference>
<dbReference type="RefSeq" id="WP_060858537.1">
    <property type="nucleotide sequence ID" value="NZ_FCOC02000026.1"/>
</dbReference>
<name>A0A158I5M1_CABSO</name>
<dbReference type="OrthoDB" id="5490902at2"/>
<dbReference type="InterPro" id="IPR050821">
    <property type="entry name" value="Cytosolic_carboxypeptidase"/>
</dbReference>
<dbReference type="InterPro" id="IPR000834">
    <property type="entry name" value="Peptidase_M14"/>
</dbReference>
<dbReference type="SMART" id="SM00631">
    <property type="entry name" value="Zn_pept"/>
    <property type="match status" value="1"/>
</dbReference>
<dbReference type="AlphaFoldDB" id="A0A158I5M1"/>
<feature type="domain" description="Peptidase M14" evidence="3">
    <location>
        <begin position="112"/>
        <end position="392"/>
    </location>
</feature>
<evidence type="ECO:0000313" key="4">
    <source>
        <dbReference type="EMBL" id="SAL51888.1"/>
    </source>
</evidence>
<comment type="similarity">
    <text evidence="2">Belongs to the peptidase M14 family.</text>
</comment>
<dbReference type="GO" id="GO:0008270">
    <property type="term" value="F:zinc ion binding"/>
    <property type="evidence" value="ECO:0007669"/>
    <property type="project" value="InterPro"/>
</dbReference>
<dbReference type="EMBL" id="FCOC02000026">
    <property type="protein sequence ID" value="SAL51888.1"/>
    <property type="molecule type" value="Genomic_DNA"/>
</dbReference>
<reference evidence="4 5" key="1">
    <citation type="submission" date="2016-01" db="EMBL/GenBank/DDBJ databases">
        <authorList>
            <person name="Oliw E.H."/>
        </authorList>
    </citation>
    <scope>NUCLEOTIDE SEQUENCE [LARGE SCALE GENOMIC DNA]</scope>
    <source>
        <strain evidence="4">LMG 22029</strain>
    </source>
</reference>
<protein>
    <submittedName>
        <fullName evidence="4">Peptidase</fullName>
    </submittedName>
</protein>
<dbReference type="Pfam" id="PF18027">
    <property type="entry name" value="Pepdidase_M14_N"/>
    <property type="match status" value="1"/>
</dbReference>
<dbReference type="SUPFAM" id="SSF53187">
    <property type="entry name" value="Zn-dependent exopeptidases"/>
    <property type="match status" value="1"/>
</dbReference>
<evidence type="ECO:0000256" key="2">
    <source>
        <dbReference type="PROSITE-ProRule" id="PRU01379"/>
    </source>
</evidence>
<comment type="cofactor">
    <cofactor evidence="1">
        <name>Zn(2+)</name>
        <dbReference type="ChEBI" id="CHEBI:29105"/>
    </cofactor>
</comment>
<organism evidence="4 5">
    <name type="scientific">Caballeronia sordidicola</name>
    <name type="common">Burkholderia sordidicola</name>
    <dbReference type="NCBI Taxonomy" id="196367"/>
    <lineage>
        <taxon>Bacteria</taxon>
        <taxon>Pseudomonadati</taxon>
        <taxon>Pseudomonadota</taxon>
        <taxon>Betaproteobacteria</taxon>
        <taxon>Burkholderiales</taxon>
        <taxon>Burkholderiaceae</taxon>
        <taxon>Caballeronia</taxon>
    </lineage>
</organism>
<dbReference type="PANTHER" id="PTHR12756">
    <property type="entry name" value="CYTOSOLIC CARBOXYPEPTIDASE"/>
    <property type="match status" value="1"/>
</dbReference>
<sequence length="395" mass="44312">MSISITSQFDAGAIDVVSADNPADIRLRIRPDSHADFAQWFYFRMGNVRDVALTMTFENAADCAFAEGWRDYRAVASYDRINWFRVPTRYDGRVMTIEHTPDFDAIYYAYFEPYSEERHAGFIGAVQQMPHATLTEIGRTVQGRPMSLLTLGLLEDEAEDETQADVDEAAKPKKNVWIIARQHPGETMAEWFVEGLIKRLAGWGDWAGDPVARLVFDHAVFHIVPNMNPDGSALGNLRTNAAGANLNREWMEPDAARSPEVLVVRNAMHAIGCDLFFDIHGDEALPYIFVAGSEMLPGFTEQQAREQKAFIECFKQASPDFQDVYGYEASKYQTDALKLASKYVGNEFGCLSLTLEMPFKDNANLPDERVGWNGERSAALGAAMLQAILRHLQAF</sequence>
<dbReference type="GO" id="GO:0004181">
    <property type="term" value="F:metallocarboxypeptidase activity"/>
    <property type="evidence" value="ECO:0007669"/>
    <property type="project" value="InterPro"/>
</dbReference>
<dbReference type="GO" id="GO:0006508">
    <property type="term" value="P:proteolysis"/>
    <property type="evidence" value="ECO:0007669"/>
    <property type="project" value="InterPro"/>
</dbReference>
<evidence type="ECO:0000256" key="1">
    <source>
        <dbReference type="ARBA" id="ARBA00001947"/>
    </source>
</evidence>
<gene>
    <name evidence="4" type="ORF">AWB64_05567</name>
</gene>
<proteinExistence type="inferred from homology"/>
<dbReference type="Gene3D" id="2.60.40.3120">
    <property type="match status" value="1"/>
</dbReference>
<dbReference type="Pfam" id="PF00246">
    <property type="entry name" value="Peptidase_M14"/>
    <property type="match status" value="1"/>
</dbReference>
<dbReference type="InterPro" id="IPR040626">
    <property type="entry name" value="Pepdidase_M14_N"/>
</dbReference>
<dbReference type="Proteomes" id="UP000054893">
    <property type="component" value="Unassembled WGS sequence"/>
</dbReference>
<dbReference type="PANTHER" id="PTHR12756:SF11">
    <property type="entry name" value="CYTOSOLIC CARBOXYPEPTIDASE 1"/>
    <property type="match status" value="1"/>
</dbReference>
<evidence type="ECO:0000259" key="3">
    <source>
        <dbReference type="PROSITE" id="PS52035"/>
    </source>
</evidence>
<dbReference type="CDD" id="cd06234">
    <property type="entry name" value="M14_PaCCP-like"/>
    <property type="match status" value="1"/>
</dbReference>
<evidence type="ECO:0000313" key="5">
    <source>
        <dbReference type="Proteomes" id="UP000054893"/>
    </source>
</evidence>
<dbReference type="PROSITE" id="PS52035">
    <property type="entry name" value="PEPTIDASE_M14"/>
    <property type="match status" value="1"/>
</dbReference>
<feature type="active site" description="Proton donor/acceptor" evidence="2">
    <location>
        <position position="356"/>
    </location>
</feature>